<keyword evidence="4 5" id="KW-0862">Zinc</keyword>
<evidence type="ECO:0000256" key="1">
    <source>
        <dbReference type="ARBA" id="ARBA00022723"/>
    </source>
</evidence>
<dbReference type="EMBL" id="CAVLGL010000082">
    <property type="protein sequence ID" value="CAK1588573.1"/>
    <property type="molecule type" value="Genomic_DNA"/>
</dbReference>
<proteinExistence type="predicted"/>
<feature type="region of interest" description="Disordered" evidence="6">
    <location>
        <begin position="35"/>
        <end position="81"/>
    </location>
</feature>
<evidence type="ECO:0000313" key="8">
    <source>
        <dbReference type="EMBL" id="CAK1588573.1"/>
    </source>
</evidence>
<feature type="region of interest" description="Disordered" evidence="6">
    <location>
        <begin position="112"/>
        <end position="140"/>
    </location>
</feature>
<evidence type="ECO:0000256" key="6">
    <source>
        <dbReference type="SAM" id="MobiDB-lite"/>
    </source>
</evidence>
<comment type="caution">
    <text evidence="8">The sequence shown here is derived from an EMBL/GenBank/DDBJ whole genome shotgun (WGS) entry which is preliminary data.</text>
</comment>
<dbReference type="PANTHER" id="PTHR12675">
    <property type="entry name" value="MUSCLEBLIND-LIKE PROTEIN"/>
    <property type="match status" value="1"/>
</dbReference>
<evidence type="ECO:0000256" key="2">
    <source>
        <dbReference type="ARBA" id="ARBA00022737"/>
    </source>
</evidence>
<dbReference type="PANTHER" id="PTHR12675:SF6">
    <property type="entry name" value="ZINC FINGER CCCH DOMAIN-CONTAINING PROTEIN 10"/>
    <property type="match status" value="1"/>
</dbReference>
<accession>A0AAV1L0V1</accession>
<reference evidence="8 9" key="1">
    <citation type="submission" date="2023-11" db="EMBL/GenBank/DDBJ databases">
        <authorList>
            <person name="Hedman E."/>
            <person name="Englund M."/>
            <person name="Stromberg M."/>
            <person name="Nyberg Akerstrom W."/>
            <person name="Nylinder S."/>
            <person name="Jareborg N."/>
            <person name="Kallberg Y."/>
            <person name="Kronander E."/>
        </authorList>
    </citation>
    <scope>NUCLEOTIDE SEQUENCE [LARGE SCALE GENOMIC DNA]</scope>
</reference>
<organism evidence="8 9">
    <name type="scientific">Parnassius mnemosyne</name>
    <name type="common">clouded apollo</name>
    <dbReference type="NCBI Taxonomy" id="213953"/>
    <lineage>
        <taxon>Eukaryota</taxon>
        <taxon>Metazoa</taxon>
        <taxon>Ecdysozoa</taxon>
        <taxon>Arthropoda</taxon>
        <taxon>Hexapoda</taxon>
        <taxon>Insecta</taxon>
        <taxon>Pterygota</taxon>
        <taxon>Neoptera</taxon>
        <taxon>Endopterygota</taxon>
        <taxon>Lepidoptera</taxon>
        <taxon>Glossata</taxon>
        <taxon>Ditrysia</taxon>
        <taxon>Papilionoidea</taxon>
        <taxon>Papilionidae</taxon>
        <taxon>Parnassiinae</taxon>
        <taxon>Parnassini</taxon>
        <taxon>Parnassius</taxon>
        <taxon>Driopa</taxon>
    </lineage>
</organism>
<keyword evidence="3 5" id="KW-0863">Zinc-finger</keyword>
<dbReference type="InterPro" id="IPR000571">
    <property type="entry name" value="Znf_CCCH"/>
</dbReference>
<keyword evidence="9" id="KW-1185">Reference proteome</keyword>
<dbReference type="GO" id="GO:0043484">
    <property type="term" value="P:regulation of RNA splicing"/>
    <property type="evidence" value="ECO:0007669"/>
    <property type="project" value="TreeGrafter"/>
</dbReference>
<dbReference type="PROSITE" id="PS50103">
    <property type="entry name" value="ZF_C3H1"/>
    <property type="match status" value="1"/>
</dbReference>
<evidence type="ECO:0000259" key="7">
    <source>
        <dbReference type="PROSITE" id="PS50103"/>
    </source>
</evidence>
<feature type="region of interest" description="Disordered" evidence="6">
    <location>
        <begin position="217"/>
        <end position="280"/>
    </location>
</feature>
<sequence>MQFPQAESTVFTRSEVEDITQSASKPQIMKKFIKSKIDHNETASRSTPTILADPTPKVEREKIMPDVQPPLPLDPPQSGEKPKLALKLKQEIEDIEYQIPWFKVSEDSLLEGEESTDTLNHEKRRRELNGAEETDASKPKPMCRDFIRGRCTRPGTCKFTHKCDVSQLVGVYTFCRNFQNSVCALPNCKYVHATVFEEQHFYRTGELPPHALAHHKKVNILPPPPPPPPEEARQTFDNPPPPVPAPTASSSPIKRDWAQKAPETFDNPPPPVPAPNARSSPIKRDWALNHAARVLEASGIVPKKCKNCEVTELRYRYNQDKLKFAELANIELSNKILEVEDKMAKVMSIMTIIIKAKALANISSGGDTY</sequence>
<evidence type="ECO:0000256" key="3">
    <source>
        <dbReference type="ARBA" id="ARBA00022771"/>
    </source>
</evidence>
<dbReference type="Gene3D" id="3.30.1370.210">
    <property type="match status" value="1"/>
</dbReference>
<gene>
    <name evidence="8" type="ORF">PARMNEM_LOCUS9193</name>
</gene>
<feature type="domain" description="C3H1-type" evidence="7">
    <location>
        <begin position="137"/>
        <end position="164"/>
    </location>
</feature>
<evidence type="ECO:0000256" key="5">
    <source>
        <dbReference type="PROSITE-ProRule" id="PRU00723"/>
    </source>
</evidence>
<name>A0AAV1L0V1_9NEOP</name>
<keyword evidence="1 5" id="KW-0479">Metal-binding</keyword>
<keyword evidence="2" id="KW-0677">Repeat</keyword>
<evidence type="ECO:0000313" key="9">
    <source>
        <dbReference type="Proteomes" id="UP001314205"/>
    </source>
</evidence>
<protein>
    <recommendedName>
        <fullName evidence="7">C3H1-type domain-containing protein</fullName>
    </recommendedName>
</protein>
<dbReference type="AlphaFoldDB" id="A0AAV1L0V1"/>
<evidence type="ECO:0000256" key="4">
    <source>
        <dbReference type="ARBA" id="ARBA00022833"/>
    </source>
</evidence>
<dbReference type="GO" id="GO:0003723">
    <property type="term" value="F:RNA binding"/>
    <property type="evidence" value="ECO:0007669"/>
    <property type="project" value="TreeGrafter"/>
</dbReference>
<dbReference type="GO" id="GO:0008270">
    <property type="term" value="F:zinc ion binding"/>
    <property type="evidence" value="ECO:0007669"/>
    <property type="project" value="UniProtKB-KW"/>
</dbReference>
<feature type="zinc finger region" description="C3H1-type" evidence="5">
    <location>
        <begin position="137"/>
        <end position="164"/>
    </location>
</feature>
<feature type="compositionally biased region" description="Basic and acidic residues" evidence="6">
    <location>
        <begin position="119"/>
        <end position="140"/>
    </location>
</feature>
<dbReference type="Proteomes" id="UP001314205">
    <property type="component" value="Unassembled WGS sequence"/>
</dbReference>